<dbReference type="NCBIfam" id="NF004198">
    <property type="entry name" value="PRK05653.1-3"/>
    <property type="match status" value="1"/>
</dbReference>
<evidence type="ECO:0000256" key="9">
    <source>
        <dbReference type="ARBA" id="ARBA00023160"/>
    </source>
</evidence>
<keyword evidence="4 14" id="KW-0444">Lipid biosynthesis</keyword>
<evidence type="ECO:0000256" key="1">
    <source>
        <dbReference type="ARBA" id="ARBA00002607"/>
    </source>
</evidence>
<dbReference type="SMART" id="SM00822">
    <property type="entry name" value="PKS_KR"/>
    <property type="match status" value="1"/>
</dbReference>
<evidence type="ECO:0000256" key="8">
    <source>
        <dbReference type="ARBA" id="ARBA00023098"/>
    </source>
</evidence>
<dbReference type="PATRIC" id="fig|49338.4.peg.3087"/>
<dbReference type="GO" id="GO:0006633">
    <property type="term" value="P:fatty acid biosynthetic process"/>
    <property type="evidence" value="ECO:0007669"/>
    <property type="project" value="UniProtKB-UniPathway"/>
</dbReference>
<keyword evidence="6 13" id="KW-0521">NADP</keyword>
<evidence type="ECO:0000259" key="15">
    <source>
        <dbReference type="SMART" id="SM00822"/>
    </source>
</evidence>
<dbReference type="InterPro" id="IPR057326">
    <property type="entry name" value="KR_dom"/>
</dbReference>
<dbReference type="PROSITE" id="PS00061">
    <property type="entry name" value="ADH_SHORT"/>
    <property type="match status" value="1"/>
</dbReference>
<keyword evidence="9 14" id="KW-0275">Fatty acid biosynthesis</keyword>
<dbReference type="InterPro" id="IPR011284">
    <property type="entry name" value="3oxo_ACP_reduc"/>
</dbReference>
<sequence>MLLNNSVAIVTGGSRGIGRAIALELARAGAKVVVNYAGHGEKAEETLSLIQEAGGEALAVQADVSQGEDVERLIQTTLKTYGKIDILVNNAGITRDTLLLRMKETDWDAVLDTNLKGVFLCTKAVSKSMMKQRSGVIINISSVVGITGNAGQANYAAAKAGIIGFTKSIAKELGSRGIRVNAVAPGYISTDMTESLGEEVREQVMTQIPLGRMGQPEDIARTVVFLASPAASYITGQTLAVDGGMAM</sequence>
<dbReference type="InterPro" id="IPR020904">
    <property type="entry name" value="Sc_DH/Rdtase_CS"/>
</dbReference>
<dbReference type="PRINTS" id="PR00080">
    <property type="entry name" value="SDRFAMILY"/>
</dbReference>
<reference evidence="16" key="1">
    <citation type="submission" date="2014-07" db="EMBL/GenBank/DDBJ databases">
        <authorList>
            <person name="Hornung V.Bastian."/>
        </authorList>
    </citation>
    <scope>NUCLEOTIDE SEQUENCE</scope>
    <source>
        <strain evidence="16">PCE-S</strain>
    </source>
</reference>
<evidence type="ECO:0000256" key="10">
    <source>
        <dbReference type="ARBA" id="ARBA00023221"/>
    </source>
</evidence>
<dbReference type="PANTHER" id="PTHR42879">
    <property type="entry name" value="3-OXOACYL-(ACYL-CARRIER-PROTEIN) REDUCTASE"/>
    <property type="match status" value="1"/>
</dbReference>
<dbReference type="GO" id="GO:0008202">
    <property type="term" value="P:steroid metabolic process"/>
    <property type="evidence" value="ECO:0007669"/>
    <property type="project" value="UniProtKB-KW"/>
</dbReference>
<comment type="similarity">
    <text evidence="3 14">Belongs to the short-chain dehydrogenases/reductases (SDR) family.</text>
</comment>
<dbReference type="RefSeq" id="WP_144678410.1">
    <property type="nucleotide sequence ID" value="NZ_JAYFNZ010000011.1"/>
</dbReference>
<gene>
    <name evidence="16" type="ORF">DPCES_2872</name>
</gene>
<dbReference type="Pfam" id="PF13561">
    <property type="entry name" value="adh_short_C2"/>
    <property type="match status" value="1"/>
</dbReference>
<evidence type="ECO:0000256" key="2">
    <source>
        <dbReference type="ARBA" id="ARBA00005194"/>
    </source>
</evidence>
<evidence type="ECO:0000256" key="12">
    <source>
        <dbReference type="PIRSR" id="PIRSR611284-1"/>
    </source>
</evidence>
<organism evidence="16">
    <name type="scientific">Desulfitobacterium hafniense</name>
    <name type="common">Desulfitobacterium frappieri</name>
    <dbReference type="NCBI Taxonomy" id="49338"/>
    <lineage>
        <taxon>Bacteria</taxon>
        <taxon>Bacillati</taxon>
        <taxon>Bacillota</taxon>
        <taxon>Clostridia</taxon>
        <taxon>Eubacteriales</taxon>
        <taxon>Desulfitobacteriaceae</taxon>
        <taxon>Desulfitobacterium</taxon>
    </lineage>
</organism>
<evidence type="ECO:0000313" key="16">
    <source>
        <dbReference type="EMBL" id="CDX02759.1"/>
    </source>
</evidence>
<dbReference type="UniPathway" id="UPA00094"/>
<feature type="binding site" evidence="13">
    <location>
        <position position="90"/>
    </location>
    <ligand>
        <name>NADP(+)</name>
        <dbReference type="ChEBI" id="CHEBI:58349"/>
    </ligand>
</feature>
<dbReference type="NCBIfam" id="TIGR01830">
    <property type="entry name" value="3oxo_ACP_reduc"/>
    <property type="match status" value="1"/>
</dbReference>
<comment type="catalytic activity">
    <reaction evidence="11 14">
        <text>a (3R)-hydroxyacyl-[ACP] + NADP(+) = a 3-oxoacyl-[ACP] + NADPH + H(+)</text>
        <dbReference type="Rhea" id="RHEA:17397"/>
        <dbReference type="Rhea" id="RHEA-COMP:9916"/>
        <dbReference type="Rhea" id="RHEA-COMP:9945"/>
        <dbReference type="ChEBI" id="CHEBI:15378"/>
        <dbReference type="ChEBI" id="CHEBI:57783"/>
        <dbReference type="ChEBI" id="CHEBI:58349"/>
        <dbReference type="ChEBI" id="CHEBI:78776"/>
        <dbReference type="ChEBI" id="CHEBI:78827"/>
        <dbReference type="EC" id="1.1.1.100"/>
    </reaction>
</comment>
<dbReference type="InterPro" id="IPR002347">
    <property type="entry name" value="SDR_fam"/>
</dbReference>
<evidence type="ECO:0000256" key="3">
    <source>
        <dbReference type="ARBA" id="ARBA00006484"/>
    </source>
</evidence>
<dbReference type="EMBL" id="LK996017">
    <property type="protein sequence ID" value="CDX02759.1"/>
    <property type="molecule type" value="Genomic_DNA"/>
</dbReference>
<protein>
    <recommendedName>
        <fullName evidence="14">3-oxoacyl-[acyl-carrier-protein] reductase</fullName>
        <ecNumber evidence="14">1.1.1.100</ecNumber>
    </recommendedName>
</protein>
<evidence type="ECO:0000256" key="11">
    <source>
        <dbReference type="ARBA" id="ARBA00048508"/>
    </source>
</evidence>
<dbReference type="InterPro" id="IPR036291">
    <property type="entry name" value="NAD(P)-bd_dom_sf"/>
</dbReference>
<comment type="pathway">
    <text evidence="2 14">Lipid metabolism; fatty acid biosynthesis.</text>
</comment>
<dbReference type="AlphaFoldDB" id="A0A098B1K3"/>
<dbReference type="EC" id="1.1.1.100" evidence="14"/>
<dbReference type="InterPro" id="IPR050259">
    <property type="entry name" value="SDR"/>
</dbReference>
<evidence type="ECO:0000256" key="13">
    <source>
        <dbReference type="PIRSR" id="PIRSR611284-2"/>
    </source>
</evidence>
<name>A0A098B1K3_DESHA</name>
<keyword evidence="7 14" id="KW-0560">Oxidoreductase</keyword>
<dbReference type="GO" id="GO:0051287">
    <property type="term" value="F:NAD binding"/>
    <property type="evidence" value="ECO:0007669"/>
    <property type="project" value="UniProtKB-UniRule"/>
</dbReference>
<feature type="binding site" evidence="13">
    <location>
        <position position="188"/>
    </location>
    <ligand>
        <name>NADP(+)</name>
        <dbReference type="ChEBI" id="CHEBI:58349"/>
    </ligand>
</feature>
<dbReference type="PANTHER" id="PTHR42879:SF2">
    <property type="entry name" value="3-OXOACYL-[ACYL-CARRIER-PROTEIN] REDUCTASE FABG"/>
    <property type="match status" value="1"/>
</dbReference>
<dbReference type="SUPFAM" id="SSF51735">
    <property type="entry name" value="NAD(P)-binding Rossmann-fold domains"/>
    <property type="match status" value="1"/>
</dbReference>
<dbReference type="NCBIfam" id="NF009466">
    <property type="entry name" value="PRK12826.1-2"/>
    <property type="match status" value="1"/>
</dbReference>
<feature type="binding site" evidence="13">
    <location>
        <begin position="12"/>
        <end position="15"/>
    </location>
    <ligand>
        <name>NADP(+)</name>
        <dbReference type="ChEBI" id="CHEBI:58349"/>
    </ligand>
</feature>
<proteinExistence type="inferred from homology"/>
<keyword evidence="8 14" id="KW-0443">Lipid metabolism</keyword>
<comment type="subunit">
    <text evidence="14">Homotetramer.</text>
</comment>
<feature type="domain" description="Ketoreductase" evidence="15">
    <location>
        <begin position="6"/>
        <end position="191"/>
    </location>
</feature>
<feature type="active site" description="Proton acceptor" evidence="12">
    <location>
        <position position="155"/>
    </location>
</feature>
<evidence type="ECO:0000256" key="5">
    <source>
        <dbReference type="ARBA" id="ARBA00022832"/>
    </source>
</evidence>
<dbReference type="GO" id="GO:0004316">
    <property type="term" value="F:3-oxoacyl-[acyl-carrier-protein] reductase (NADPH) activity"/>
    <property type="evidence" value="ECO:0007669"/>
    <property type="project" value="UniProtKB-UniRule"/>
</dbReference>
<evidence type="ECO:0000256" key="14">
    <source>
        <dbReference type="RuleBase" id="RU366074"/>
    </source>
</evidence>
<dbReference type="Gene3D" id="3.40.50.720">
    <property type="entry name" value="NAD(P)-binding Rossmann-like Domain"/>
    <property type="match status" value="1"/>
</dbReference>
<accession>A0A098B1K3</accession>
<evidence type="ECO:0000256" key="6">
    <source>
        <dbReference type="ARBA" id="ARBA00022857"/>
    </source>
</evidence>
<dbReference type="CDD" id="cd05333">
    <property type="entry name" value="BKR_SDR_c"/>
    <property type="match status" value="1"/>
</dbReference>
<dbReference type="FunFam" id="3.40.50.720:FF:000037">
    <property type="entry name" value="3-oxoacyl-[acyl-carrier-protein] reductase FabG"/>
    <property type="match status" value="1"/>
</dbReference>
<dbReference type="PRINTS" id="PR00081">
    <property type="entry name" value="GDHRDH"/>
</dbReference>
<comment type="function">
    <text evidence="1 14">Catalyzes the NADPH-dependent reduction of beta-ketoacyl-ACP substrates to beta-hydroxyacyl-ACP products, the first reductive step in the elongation cycle of fatty acid biosynthesis.</text>
</comment>
<feature type="binding site" evidence="13">
    <location>
        <begin position="155"/>
        <end position="159"/>
    </location>
    <ligand>
        <name>NADP(+)</name>
        <dbReference type="ChEBI" id="CHEBI:58349"/>
    </ligand>
</feature>
<keyword evidence="10" id="KW-0753">Steroid metabolism</keyword>
<dbReference type="NCBIfam" id="NF004197">
    <property type="entry name" value="PRK05653.1-1"/>
    <property type="match status" value="1"/>
</dbReference>
<dbReference type="NCBIfam" id="NF005559">
    <property type="entry name" value="PRK07231.1"/>
    <property type="match status" value="1"/>
</dbReference>
<evidence type="ECO:0000256" key="7">
    <source>
        <dbReference type="ARBA" id="ARBA00023002"/>
    </source>
</evidence>
<keyword evidence="5 14" id="KW-0276">Fatty acid metabolism</keyword>
<evidence type="ECO:0000256" key="4">
    <source>
        <dbReference type="ARBA" id="ARBA00022516"/>
    </source>
</evidence>